<comment type="caution">
    <text evidence="9">The sequence shown here is derived from an EMBL/GenBank/DDBJ whole genome shotgun (WGS) entry which is preliminary data.</text>
</comment>
<feature type="transmembrane region" description="Helical" evidence="7">
    <location>
        <begin position="279"/>
        <end position="297"/>
    </location>
</feature>
<evidence type="ECO:0000313" key="9">
    <source>
        <dbReference type="EMBL" id="EAU88102.1"/>
    </source>
</evidence>
<dbReference type="Proteomes" id="UP000001861">
    <property type="component" value="Unassembled WGS sequence"/>
</dbReference>
<feature type="transmembrane region" description="Helical" evidence="7">
    <location>
        <begin position="221"/>
        <end position="239"/>
    </location>
</feature>
<feature type="transmembrane region" description="Helical" evidence="7">
    <location>
        <begin position="147"/>
        <end position="168"/>
    </location>
</feature>
<proteinExistence type="inferred from homology"/>
<evidence type="ECO:0000256" key="6">
    <source>
        <dbReference type="SAM" id="MobiDB-lite"/>
    </source>
</evidence>
<organism evidence="9 10">
    <name type="scientific">Coprinopsis cinerea (strain Okayama-7 / 130 / ATCC MYA-4618 / FGSC 9003)</name>
    <name type="common">Inky cap fungus</name>
    <name type="synonym">Hormographiella aspergillata</name>
    <dbReference type="NCBI Taxonomy" id="240176"/>
    <lineage>
        <taxon>Eukaryota</taxon>
        <taxon>Fungi</taxon>
        <taxon>Dikarya</taxon>
        <taxon>Basidiomycota</taxon>
        <taxon>Agaricomycotina</taxon>
        <taxon>Agaricomycetes</taxon>
        <taxon>Agaricomycetidae</taxon>
        <taxon>Agaricales</taxon>
        <taxon>Agaricineae</taxon>
        <taxon>Psathyrellaceae</taxon>
        <taxon>Coprinopsis</taxon>
    </lineage>
</organism>
<keyword evidence="3 7" id="KW-0812">Transmembrane</keyword>
<dbReference type="GO" id="GO:0008195">
    <property type="term" value="F:phosphatidate phosphatase activity"/>
    <property type="evidence" value="ECO:0007669"/>
    <property type="project" value="TreeGrafter"/>
</dbReference>
<dbReference type="EMBL" id="AACS02000002">
    <property type="protein sequence ID" value="EAU88102.1"/>
    <property type="molecule type" value="Genomic_DNA"/>
</dbReference>
<evidence type="ECO:0000256" key="3">
    <source>
        <dbReference type="ARBA" id="ARBA00022692"/>
    </source>
</evidence>
<dbReference type="CDD" id="cd03390">
    <property type="entry name" value="PAP2_containing_1_like"/>
    <property type="match status" value="1"/>
</dbReference>
<feature type="transmembrane region" description="Helical" evidence="7">
    <location>
        <begin position="61"/>
        <end position="83"/>
    </location>
</feature>
<dbReference type="GO" id="GO:0006644">
    <property type="term" value="P:phospholipid metabolic process"/>
    <property type="evidence" value="ECO:0007669"/>
    <property type="project" value="InterPro"/>
</dbReference>
<dbReference type="SUPFAM" id="SSF48317">
    <property type="entry name" value="Acid phosphatase/Vanadium-dependent haloperoxidase"/>
    <property type="match status" value="1"/>
</dbReference>
<keyword evidence="10" id="KW-1185">Reference proteome</keyword>
<feature type="transmembrane region" description="Helical" evidence="7">
    <location>
        <begin position="115"/>
        <end position="135"/>
    </location>
</feature>
<dbReference type="OrthoDB" id="10030083at2759"/>
<comment type="similarity">
    <text evidence="2">Belongs to the PA-phosphatase related phosphoesterase family.</text>
</comment>
<feature type="transmembrane region" description="Helical" evidence="7">
    <location>
        <begin position="251"/>
        <end position="273"/>
    </location>
</feature>
<reference evidence="9 10" key="1">
    <citation type="journal article" date="2010" name="Proc. Natl. Acad. Sci. U.S.A.">
        <title>Insights into evolution of multicellular fungi from the assembled chromosomes of the mushroom Coprinopsis cinerea (Coprinus cinereus).</title>
        <authorList>
            <person name="Stajich J.E."/>
            <person name="Wilke S.K."/>
            <person name="Ahren D."/>
            <person name="Au C.H."/>
            <person name="Birren B.W."/>
            <person name="Borodovsky M."/>
            <person name="Burns C."/>
            <person name="Canback B."/>
            <person name="Casselton L.A."/>
            <person name="Cheng C.K."/>
            <person name="Deng J."/>
            <person name="Dietrich F.S."/>
            <person name="Fargo D.C."/>
            <person name="Farman M.L."/>
            <person name="Gathman A.C."/>
            <person name="Goldberg J."/>
            <person name="Guigo R."/>
            <person name="Hoegger P.J."/>
            <person name="Hooker J.B."/>
            <person name="Huggins A."/>
            <person name="James T.Y."/>
            <person name="Kamada T."/>
            <person name="Kilaru S."/>
            <person name="Kodira C."/>
            <person name="Kues U."/>
            <person name="Kupfer D."/>
            <person name="Kwan H.S."/>
            <person name="Lomsadze A."/>
            <person name="Li W."/>
            <person name="Lilly W.W."/>
            <person name="Ma L.J."/>
            <person name="Mackey A.J."/>
            <person name="Manning G."/>
            <person name="Martin F."/>
            <person name="Muraguchi H."/>
            <person name="Natvig D.O."/>
            <person name="Palmerini H."/>
            <person name="Ramesh M.A."/>
            <person name="Rehmeyer C.J."/>
            <person name="Roe B.A."/>
            <person name="Shenoy N."/>
            <person name="Stanke M."/>
            <person name="Ter-Hovhannisyan V."/>
            <person name="Tunlid A."/>
            <person name="Velagapudi R."/>
            <person name="Vision T.J."/>
            <person name="Zeng Q."/>
            <person name="Zolan M.E."/>
            <person name="Pukkila P.J."/>
        </authorList>
    </citation>
    <scope>NUCLEOTIDE SEQUENCE [LARGE SCALE GENOMIC DNA]</scope>
    <source>
        <strain evidence="10">Okayama-7 / 130 / ATCC MYA-4618 / FGSC 9003</strain>
    </source>
</reference>
<dbReference type="InterPro" id="IPR036938">
    <property type="entry name" value="PAP2/HPO_sf"/>
</dbReference>
<dbReference type="InterPro" id="IPR000326">
    <property type="entry name" value="PAP2/HPO"/>
</dbReference>
<accession>A8NHD1</accession>
<dbReference type="PANTHER" id="PTHR10165">
    <property type="entry name" value="LIPID PHOSPHATE PHOSPHATASE"/>
    <property type="match status" value="1"/>
</dbReference>
<dbReference type="STRING" id="240176.A8NHD1"/>
<dbReference type="Pfam" id="PF01569">
    <property type="entry name" value="PAP2"/>
    <property type="match status" value="1"/>
</dbReference>
<dbReference type="AlphaFoldDB" id="A8NHD1"/>
<feature type="compositionally biased region" description="Low complexity" evidence="6">
    <location>
        <begin position="1"/>
        <end position="21"/>
    </location>
</feature>
<feature type="region of interest" description="Disordered" evidence="6">
    <location>
        <begin position="398"/>
        <end position="434"/>
    </location>
</feature>
<dbReference type="eggNOG" id="KOG3030">
    <property type="taxonomic scope" value="Eukaryota"/>
</dbReference>
<dbReference type="GO" id="GO:0016020">
    <property type="term" value="C:membrane"/>
    <property type="evidence" value="ECO:0007669"/>
    <property type="project" value="UniProtKB-SubCell"/>
</dbReference>
<dbReference type="Gene3D" id="1.20.144.10">
    <property type="entry name" value="Phosphatidic acid phosphatase type 2/haloperoxidase"/>
    <property type="match status" value="1"/>
</dbReference>
<protein>
    <submittedName>
        <fullName evidence="9">Prenyl diphosphate phosphatase</fullName>
    </submittedName>
</protein>
<dbReference type="SMART" id="SM00014">
    <property type="entry name" value="acidPPc"/>
    <property type="match status" value="1"/>
</dbReference>
<dbReference type="VEuPathDB" id="FungiDB:CC1G_11525"/>
<evidence type="ECO:0000256" key="5">
    <source>
        <dbReference type="ARBA" id="ARBA00023136"/>
    </source>
</evidence>
<evidence type="ECO:0000256" key="2">
    <source>
        <dbReference type="ARBA" id="ARBA00008816"/>
    </source>
</evidence>
<dbReference type="OMA" id="KEIIPIW"/>
<feature type="domain" description="Phosphatidic acid phosphatase type 2/haloperoxidase" evidence="8">
    <location>
        <begin position="148"/>
        <end position="297"/>
    </location>
</feature>
<dbReference type="GeneID" id="6010240"/>
<feature type="region of interest" description="Disordered" evidence="6">
    <location>
        <begin position="1"/>
        <end position="44"/>
    </location>
</feature>
<sequence>MATTTATTNTTGTTGPLGTNGIEKHDRRGFRNSTGTTGTDHTRVGHRAIGPRFSFGSWLKLHALDILTMAAMGAAALGIHFAGPAPTRTFAIFNTDGSIADYSIAYPLRSNRMPLWAAVLISFLVPLLFFTLFQFRRRSVDDWLTTTLGLLRSLITAALFQVFIKWLIGGLRPHFLAICQPQLSSGDSLNGMGFQNIIFDRSICTGDPDDIDEAMESMPSGHATAAWAGLFFLALYFNAQLKVIAAHNPAYWKMIMFFAPLLGAFLISATLVVDRHHHWYDLVVGGLIGISTALIAYRQTFAAIWDYRFNHVLLPRATSFFHRKPYLPFPNRGPYYNYQPGFEFTSRDLPVSREGGWDFGGGEASNGAPNDATALSAGLGGAAMSAATGAGKGYGQGYGTGSVTDPRSSHEPMIGHNAPATAGHHGPAVGQGVV</sequence>
<evidence type="ECO:0000256" key="4">
    <source>
        <dbReference type="ARBA" id="ARBA00022989"/>
    </source>
</evidence>
<dbReference type="RefSeq" id="XP_001833740.1">
    <property type="nucleotide sequence ID" value="XM_001833688.2"/>
</dbReference>
<evidence type="ECO:0000256" key="1">
    <source>
        <dbReference type="ARBA" id="ARBA00004141"/>
    </source>
</evidence>
<keyword evidence="4 7" id="KW-1133">Transmembrane helix</keyword>
<dbReference type="GO" id="GO:0046839">
    <property type="term" value="P:phospholipid dephosphorylation"/>
    <property type="evidence" value="ECO:0007669"/>
    <property type="project" value="TreeGrafter"/>
</dbReference>
<comment type="subcellular location">
    <subcellularLocation>
        <location evidence="1">Membrane</location>
        <topology evidence="1">Multi-pass membrane protein</topology>
    </subcellularLocation>
</comment>
<keyword evidence="5 7" id="KW-0472">Membrane</keyword>
<dbReference type="PANTHER" id="PTHR10165:SF84">
    <property type="entry name" value="PHOSPHATIDIC ACID PHOSPHATASE BETA"/>
    <property type="match status" value="1"/>
</dbReference>
<dbReference type="InParanoid" id="A8NHD1"/>
<dbReference type="KEGG" id="cci:CC1G_11525"/>
<dbReference type="InterPro" id="IPR043216">
    <property type="entry name" value="PAP-like"/>
</dbReference>
<name>A8NHD1_COPC7</name>
<evidence type="ECO:0000313" key="10">
    <source>
        <dbReference type="Proteomes" id="UP000001861"/>
    </source>
</evidence>
<evidence type="ECO:0000259" key="8">
    <source>
        <dbReference type="SMART" id="SM00014"/>
    </source>
</evidence>
<evidence type="ECO:0000256" key="7">
    <source>
        <dbReference type="SAM" id="Phobius"/>
    </source>
</evidence>
<gene>
    <name evidence="9" type="ORF">CC1G_11525</name>
</gene>